<evidence type="ECO:0000313" key="3">
    <source>
        <dbReference type="Proteomes" id="UP000217257"/>
    </source>
</evidence>
<evidence type="ECO:0000256" key="1">
    <source>
        <dbReference type="SAM" id="MobiDB-lite"/>
    </source>
</evidence>
<proteinExistence type="predicted"/>
<evidence type="ECO:0000313" key="2">
    <source>
        <dbReference type="EMBL" id="ATB39916.1"/>
    </source>
</evidence>
<dbReference type="Proteomes" id="UP000217257">
    <property type="component" value="Chromosome"/>
</dbReference>
<name>A0A250J9N8_9BACT</name>
<protein>
    <submittedName>
        <fullName evidence="2">Uncharacterized protein</fullName>
    </submittedName>
</protein>
<sequence length="217" mass="23706">MSLTDTPRGRCHRSPFLSTCLLPPRCRYTSLAGAPLVLALAALLRLIIAPARAPSGPTVIARAPSAEAATALTCSNRSRLRVRLLDGHVAPALILGRSRRAGRITAVGHPATAPNLHFRTWHARRLVLLLEGFLWHRVCDDWRRELLSIHEDRSVAGPVACLRRRGRARPEQGIRPANDVLRDLAGARGTADPTRSLRSREKSRSGSASPRSTRRAG</sequence>
<dbReference type="KEGG" id="cfus:CYFUS_005364"/>
<reference evidence="2 3" key="1">
    <citation type="submission" date="2017-06" db="EMBL/GenBank/DDBJ databases">
        <title>Sequencing and comparative analysis of myxobacterial genomes.</title>
        <authorList>
            <person name="Rupp O."/>
            <person name="Goesmann A."/>
            <person name="Sogaard-Andersen L."/>
        </authorList>
    </citation>
    <scope>NUCLEOTIDE SEQUENCE [LARGE SCALE GENOMIC DNA]</scope>
    <source>
        <strain evidence="2 3">DSM 52655</strain>
    </source>
</reference>
<feature type="region of interest" description="Disordered" evidence="1">
    <location>
        <begin position="165"/>
        <end position="217"/>
    </location>
</feature>
<organism evidence="2 3">
    <name type="scientific">Cystobacter fuscus</name>
    <dbReference type="NCBI Taxonomy" id="43"/>
    <lineage>
        <taxon>Bacteria</taxon>
        <taxon>Pseudomonadati</taxon>
        <taxon>Myxococcota</taxon>
        <taxon>Myxococcia</taxon>
        <taxon>Myxococcales</taxon>
        <taxon>Cystobacterineae</taxon>
        <taxon>Archangiaceae</taxon>
        <taxon>Cystobacter</taxon>
    </lineage>
</organism>
<dbReference type="AlphaFoldDB" id="A0A250J9N8"/>
<gene>
    <name evidence="2" type="ORF">CYFUS_005364</name>
</gene>
<accession>A0A250J9N8</accession>
<dbReference type="EMBL" id="CP022098">
    <property type="protein sequence ID" value="ATB39916.1"/>
    <property type="molecule type" value="Genomic_DNA"/>
</dbReference>